<evidence type="ECO:0000256" key="2">
    <source>
        <dbReference type="SAM" id="Phobius"/>
    </source>
</evidence>
<proteinExistence type="predicted"/>
<reference evidence="4" key="1">
    <citation type="journal article" date="2017" name="bioRxiv">
        <title>Conservation of a gene cluster reveals novel cercosporin biosynthetic mechanisms and extends production to the genus Colletotrichum.</title>
        <authorList>
            <person name="de Jonge R."/>
            <person name="Ebert M.K."/>
            <person name="Huitt-Roehl C.R."/>
            <person name="Pal P."/>
            <person name="Suttle J.C."/>
            <person name="Spanner R.E."/>
            <person name="Neubauer J.D."/>
            <person name="Jurick W.M.II."/>
            <person name="Stott K.A."/>
            <person name="Secor G.A."/>
            <person name="Thomma B.P.H.J."/>
            <person name="Van de Peer Y."/>
            <person name="Townsend C.A."/>
            <person name="Bolton M.D."/>
        </authorList>
    </citation>
    <scope>NUCLEOTIDE SEQUENCE [LARGE SCALE GENOMIC DNA]</scope>
    <source>
        <strain evidence="4">CBS538.71</strain>
    </source>
</reference>
<name>A0A2S6CLT1_9PEZI</name>
<dbReference type="STRING" id="357750.A0A2S6CLT1"/>
<dbReference type="Pfam" id="PF13826">
    <property type="entry name" value="Monooxy_af470-like"/>
    <property type="match status" value="1"/>
</dbReference>
<gene>
    <name evidence="3" type="ORF">CBER1_03487</name>
</gene>
<sequence>MSKAGEDFKPLLPTQNGKPKSHFYGPAALQNIVRDQFAIETWLALGAAAQASLYALLGNYAFLPAIFYLLLTALDTILITTGLKSNPYMKDIIPKKFSAQLPDGSGNHGSQPANQDIVVFLIGTRSNHPLGVLAPGMPTSAKYFQDLTATLEGHAGEFGFLGMTSWHDSSQRSTKAESMYVCYFRTIEGLHAFAHSTYHRAAWNWWNKSTKKYPHLSIFHETYHVPKGHYESIYINSHASGITSITSKVQDKETGEERWASPVVDASKGLLKTSASRMARSHGGEHDEYGEDPYQRGYGEGWKGEGRQS</sequence>
<dbReference type="InterPro" id="IPR025444">
    <property type="entry name" value="Monooxy_af470"/>
</dbReference>
<keyword evidence="2" id="KW-0812">Transmembrane</keyword>
<feature type="region of interest" description="Disordered" evidence="1">
    <location>
        <begin position="274"/>
        <end position="309"/>
    </location>
</feature>
<organism evidence="3 4">
    <name type="scientific">Cercospora berteroae</name>
    <dbReference type="NCBI Taxonomy" id="357750"/>
    <lineage>
        <taxon>Eukaryota</taxon>
        <taxon>Fungi</taxon>
        <taxon>Dikarya</taxon>
        <taxon>Ascomycota</taxon>
        <taxon>Pezizomycotina</taxon>
        <taxon>Dothideomycetes</taxon>
        <taxon>Dothideomycetidae</taxon>
        <taxon>Mycosphaerellales</taxon>
        <taxon>Mycosphaerellaceae</taxon>
        <taxon>Cercospora</taxon>
    </lineage>
</organism>
<feature type="transmembrane region" description="Helical" evidence="2">
    <location>
        <begin position="62"/>
        <end position="83"/>
    </location>
</feature>
<dbReference type="EMBL" id="PNEN01000230">
    <property type="protein sequence ID" value="PPJ60687.1"/>
    <property type="molecule type" value="Genomic_DNA"/>
</dbReference>
<dbReference type="InterPro" id="IPR011008">
    <property type="entry name" value="Dimeric_a/b-barrel"/>
</dbReference>
<dbReference type="Proteomes" id="UP000237631">
    <property type="component" value="Unassembled WGS sequence"/>
</dbReference>
<evidence type="ECO:0000313" key="4">
    <source>
        <dbReference type="Proteomes" id="UP000237631"/>
    </source>
</evidence>
<accession>A0A2S6CLT1</accession>
<protein>
    <submittedName>
        <fullName evidence="3">Uncharacterized protein</fullName>
    </submittedName>
</protein>
<dbReference type="SUPFAM" id="SSF54909">
    <property type="entry name" value="Dimeric alpha+beta barrel"/>
    <property type="match status" value="1"/>
</dbReference>
<evidence type="ECO:0000313" key="3">
    <source>
        <dbReference type="EMBL" id="PPJ60687.1"/>
    </source>
</evidence>
<keyword evidence="2" id="KW-1133">Transmembrane helix</keyword>
<keyword evidence="4" id="KW-1185">Reference proteome</keyword>
<dbReference type="OrthoDB" id="3202396at2759"/>
<keyword evidence="2" id="KW-0472">Membrane</keyword>
<dbReference type="AlphaFoldDB" id="A0A2S6CLT1"/>
<evidence type="ECO:0000256" key="1">
    <source>
        <dbReference type="SAM" id="MobiDB-lite"/>
    </source>
</evidence>
<comment type="caution">
    <text evidence="3">The sequence shown here is derived from an EMBL/GenBank/DDBJ whole genome shotgun (WGS) entry which is preliminary data.</text>
</comment>